<comment type="caution">
    <text evidence="1">The sequence shown here is derived from an EMBL/GenBank/DDBJ whole genome shotgun (WGS) entry which is preliminary data.</text>
</comment>
<gene>
    <name evidence="1" type="ORF">QD47_26685</name>
</gene>
<keyword evidence="2" id="KW-1185">Reference proteome</keyword>
<accession>A0A0D7WVG7</accession>
<name>A0A0D7WVG7_9BACL</name>
<dbReference type="PATRIC" id="fig|159743.3.peg.5932"/>
<reference evidence="1 2" key="1">
    <citation type="submission" date="2014-11" db="EMBL/GenBank/DDBJ databases">
        <title>Draft Genome Sequences of Paenibacillus polymyxa NRRL B-30509 and Paenibacillus terrae NRRL B-30644, Strains from a Poultry Environment that Produce Tridecaptin A and Paenicidins.</title>
        <authorList>
            <person name="van Belkum M.J."/>
            <person name="Lohans C.T."/>
            <person name="Vederas J.C."/>
        </authorList>
    </citation>
    <scope>NUCLEOTIDE SEQUENCE [LARGE SCALE GENOMIC DNA]</scope>
    <source>
        <strain evidence="1 2">NRRL B-30644</strain>
    </source>
</reference>
<protein>
    <submittedName>
        <fullName evidence="1">Uncharacterized protein</fullName>
    </submittedName>
</protein>
<dbReference type="Proteomes" id="UP000032534">
    <property type="component" value="Unassembled WGS sequence"/>
</dbReference>
<dbReference type="AlphaFoldDB" id="A0A0D7WVG7"/>
<evidence type="ECO:0000313" key="1">
    <source>
        <dbReference type="EMBL" id="KJD42713.1"/>
    </source>
</evidence>
<proteinExistence type="predicted"/>
<organism evidence="1 2">
    <name type="scientific">Paenibacillus terrae</name>
    <dbReference type="NCBI Taxonomy" id="159743"/>
    <lineage>
        <taxon>Bacteria</taxon>
        <taxon>Bacillati</taxon>
        <taxon>Bacillota</taxon>
        <taxon>Bacilli</taxon>
        <taxon>Bacillales</taxon>
        <taxon>Paenibacillaceae</taxon>
        <taxon>Paenibacillus</taxon>
    </lineage>
</organism>
<dbReference type="RefSeq" id="WP_044648963.1">
    <property type="nucleotide sequence ID" value="NZ_JTHP01000093.1"/>
</dbReference>
<dbReference type="EMBL" id="JTHP01000093">
    <property type="protein sequence ID" value="KJD42713.1"/>
    <property type="molecule type" value="Genomic_DNA"/>
</dbReference>
<sequence length="69" mass="7338">MSRSIVSVSVACTALLLAATAIVLAWAFHVTYPPSLVNGGLFYGVIRKIVFTAAECEKSRVLKISGLLL</sequence>
<evidence type="ECO:0000313" key="2">
    <source>
        <dbReference type="Proteomes" id="UP000032534"/>
    </source>
</evidence>